<dbReference type="SUPFAM" id="SSF56935">
    <property type="entry name" value="Porins"/>
    <property type="match status" value="1"/>
</dbReference>
<keyword evidence="7 10" id="KW-0472">Membrane</keyword>
<evidence type="ECO:0000256" key="1">
    <source>
        <dbReference type="ARBA" id="ARBA00004571"/>
    </source>
</evidence>
<organism evidence="15 16">
    <name type="scientific">Novosphingobium tardum</name>
    <dbReference type="NCBI Taxonomy" id="1538021"/>
    <lineage>
        <taxon>Bacteria</taxon>
        <taxon>Pseudomonadati</taxon>
        <taxon>Pseudomonadota</taxon>
        <taxon>Alphaproteobacteria</taxon>
        <taxon>Sphingomonadales</taxon>
        <taxon>Sphingomonadaceae</taxon>
        <taxon>Novosphingobium</taxon>
    </lineage>
</organism>
<comment type="similarity">
    <text evidence="2 10 11">Belongs to the TonB-dependent receptor family.</text>
</comment>
<evidence type="ECO:0000313" key="16">
    <source>
        <dbReference type="Proteomes" id="UP001595828"/>
    </source>
</evidence>
<dbReference type="PANTHER" id="PTHR32552">
    <property type="entry name" value="FERRICHROME IRON RECEPTOR-RELATED"/>
    <property type="match status" value="1"/>
</dbReference>
<dbReference type="Proteomes" id="UP001595828">
    <property type="component" value="Unassembled WGS sequence"/>
</dbReference>
<evidence type="ECO:0000256" key="3">
    <source>
        <dbReference type="ARBA" id="ARBA00022448"/>
    </source>
</evidence>
<evidence type="ECO:0000256" key="12">
    <source>
        <dbReference type="SAM" id="SignalP"/>
    </source>
</evidence>
<evidence type="ECO:0000313" key="15">
    <source>
        <dbReference type="EMBL" id="MFC4294052.1"/>
    </source>
</evidence>
<feature type="domain" description="TonB-dependent receptor-like beta-barrel" evidence="13">
    <location>
        <begin position="228"/>
        <end position="665"/>
    </location>
</feature>
<keyword evidence="4 10" id="KW-1134">Transmembrane beta strand</keyword>
<keyword evidence="6 11" id="KW-0798">TonB box</keyword>
<keyword evidence="8 15" id="KW-0675">Receptor</keyword>
<evidence type="ECO:0000256" key="5">
    <source>
        <dbReference type="ARBA" id="ARBA00022692"/>
    </source>
</evidence>
<dbReference type="InterPro" id="IPR039426">
    <property type="entry name" value="TonB-dep_rcpt-like"/>
</dbReference>
<feature type="chain" id="PRO_5045219991" evidence="12">
    <location>
        <begin position="27"/>
        <end position="696"/>
    </location>
</feature>
<dbReference type="Pfam" id="PF07715">
    <property type="entry name" value="Plug"/>
    <property type="match status" value="1"/>
</dbReference>
<proteinExistence type="inferred from homology"/>
<name>A0ABV8RM83_9SPHN</name>
<dbReference type="Pfam" id="PF00593">
    <property type="entry name" value="TonB_dep_Rec_b-barrel"/>
    <property type="match status" value="1"/>
</dbReference>
<accession>A0ABV8RM83</accession>
<dbReference type="InterPro" id="IPR000531">
    <property type="entry name" value="Beta-barrel_TonB"/>
</dbReference>
<keyword evidence="5 10" id="KW-0812">Transmembrane</keyword>
<gene>
    <name evidence="15" type="ORF">ACFO0A_03145</name>
</gene>
<evidence type="ECO:0000259" key="14">
    <source>
        <dbReference type="Pfam" id="PF07715"/>
    </source>
</evidence>
<feature type="signal peptide" evidence="12">
    <location>
        <begin position="1"/>
        <end position="26"/>
    </location>
</feature>
<comment type="caution">
    <text evidence="15">The sequence shown here is derived from an EMBL/GenBank/DDBJ whole genome shotgun (WGS) entry which is preliminary data.</text>
</comment>
<keyword evidence="3 10" id="KW-0813">Transport</keyword>
<evidence type="ECO:0000256" key="7">
    <source>
        <dbReference type="ARBA" id="ARBA00023136"/>
    </source>
</evidence>
<dbReference type="InterPro" id="IPR012910">
    <property type="entry name" value="Plug_dom"/>
</dbReference>
<dbReference type="PANTHER" id="PTHR32552:SF83">
    <property type="entry name" value="BLR3904 PROTEIN"/>
    <property type="match status" value="1"/>
</dbReference>
<keyword evidence="9 10" id="KW-0998">Cell outer membrane</keyword>
<reference evidence="16" key="1">
    <citation type="journal article" date="2019" name="Int. J. Syst. Evol. Microbiol.">
        <title>The Global Catalogue of Microorganisms (GCM) 10K type strain sequencing project: providing services to taxonomists for standard genome sequencing and annotation.</title>
        <authorList>
            <consortium name="The Broad Institute Genomics Platform"/>
            <consortium name="The Broad Institute Genome Sequencing Center for Infectious Disease"/>
            <person name="Wu L."/>
            <person name="Ma J."/>
        </authorList>
    </citation>
    <scope>NUCLEOTIDE SEQUENCE [LARGE SCALE GENOMIC DNA]</scope>
    <source>
        <strain evidence="16">CGMCC 1.12989</strain>
    </source>
</reference>
<dbReference type="EMBL" id="JBHSDR010000003">
    <property type="protein sequence ID" value="MFC4294052.1"/>
    <property type="molecule type" value="Genomic_DNA"/>
</dbReference>
<dbReference type="RefSeq" id="WP_379537523.1">
    <property type="nucleotide sequence ID" value="NZ_JBHSDR010000003.1"/>
</dbReference>
<evidence type="ECO:0000256" key="6">
    <source>
        <dbReference type="ARBA" id="ARBA00023077"/>
    </source>
</evidence>
<comment type="subcellular location">
    <subcellularLocation>
        <location evidence="1 10">Cell outer membrane</location>
        <topology evidence="1 10">Multi-pass membrane protein</topology>
    </subcellularLocation>
</comment>
<dbReference type="InterPro" id="IPR037066">
    <property type="entry name" value="Plug_dom_sf"/>
</dbReference>
<evidence type="ECO:0000259" key="13">
    <source>
        <dbReference type="Pfam" id="PF00593"/>
    </source>
</evidence>
<dbReference type="NCBIfam" id="TIGR01783">
    <property type="entry name" value="TonB-siderophor"/>
    <property type="match status" value="1"/>
</dbReference>
<keyword evidence="16" id="KW-1185">Reference proteome</keyword>
<evidence type="ECO:0000256" key="9">
    <source>
        <dbReference type="ARBA" id="ARBA00023237"/>
    </source>
</evidence>
<evidence type="ECO:0000256" key="11">
    <source>
        <dbReference type="RuleBase" id="RU003357"/>
    </source>
</evidence>
<dbReference type="Gene3D" id="2.170.130.10">
    <property type="entry name" value="TonB-dependent receptor, plug domain"/>
    <property type="match status" value="1"/>
</dbReference>
<evidence type="ECO:0000256" key="8">
    <source>
        <dbReference type="ARBA" id="ARBA00023170"/>
    </source>
</evidence>
<evidence type="ECO:0000256" key="10">
    <source>
        <dbReference type="PROSITE-ProRule" id="PRU01360"/>
    </source>
</evidence>
<dbReference type="InterPro" id="IPR010105">
    <property type="entry name" value="TonB_sidphr_rcpt"/>
</dbReference>
<dbReference type="InterPro" id="IPR036942">
    <property type="entry name" value="Beta-barrel_TonB_sf"/>
</dbReference>
<keyword evidence="12" id="KW-0732">Signal</keyword>
<feature type="domain" description="TonB-dependent receptor plug" evidence="14">
    <location>
        <begin position="58"/>
        <end position="154"/>
    </location>
</feature>
<dbReference type="Gene3D" id="2.40.170.20">
    <property type="entry name" value="TonB-dependent receptor, beta-barrel domain"/>
    <property type="match status" value="1"/>
</dbReference>
<evidence type="ECO:0000256" key="2">
    <source>
        <dbReference type="ARBA" id="ARBA00009810"/>
    </source>
</evidence>
<protein>
    <submittedName>
        <fullName evidence="15">TonB-dependent receptor</fullName>
    </submittedName>
</protein>
<dbReference type="CDD" id="cd01347">
    <property type="entry name" value="ligand_gated_channel"/>
    <property type="match status" value="1"/>
</dbReference>
<sequence length="696" mass="75249">MPDRRAKFAAYLLSGGFIALPFVAHAEEEAAAPIIVNGDRAGYDARDGSSATKTPTPLIDVPQTVVVITRERLDDQALEQLGDALRYVPGVTLGTGEGQRDQITLRGQSTTADFFVDGLRDDAQYYRPLYNIERVEVLKGANAMIFGRGGGGGVINRVTRQADPARAAAGVRGSVDSFGAWSVAADVNQPLSDIAAARIDTIYEHFANHRDVFDGRFIGVSPAVTVQPGDDTRITASYTYDDDSRVTDRGIPSFAGSPLRGYDRTFFGDEDLNHSRVKAHVARARLQHSFSASLTANLTAQYANYDKYYGNILPAAATATKVDVTGYNSTNGRENWIGQANLVWQGDTGPLRHTLLIGAEAAAQDSSSTRADVLFATAGGGTSLRTTVPLARRLALPAAMFAPISRSSTSDATVLSAYIQDQVELGEHVQLIGGLRYDRFRLTSLNRLTRFAARRTDGVWSPRIGLIVKPQANISLYASYAKSFLPQSGDQFGALDESTAALAPERFRNLEAGVKWDLTPGLSFAAAAFRLDRSNTRAADPANPGLFVLTGATRTKGIEAHLNGQITSRWQASLGYSLQDGQIRSTTTAAPAGRRLAQLPRHQFSAWTRYDLLPSLGLGAGVVHQSRQFTTISNAVALPAFTRVDAAVFWDISPKLGLQLNVENLFDSRYWPAAHTDNNIAPGEPLNARLTLRVKF</sequence>
<dbReference type="PROSITE" id="PS52016">
    <property type="entry name" value="TONB_DEPENDENT_REC_3"/>
    <property type="match status" value="1"/>
</dbReference>
<evidence type="ECO:0000256" key="4">
    <source>
        <dbReference type="ARBA" id="ARBA00022452"/>
    </source>
</evidence>